<dbReference type="InterPro" id="IPR010657">
    <property type="entry name" value="ImpA_N"/>
</dbReference>
<dbReference type="InterPro" id="IPR017739">
    <property type="entry name" value="T6SS-assoc_VCA0119"/>
</dbReference>
<dbReference type="Proteomes" id="UP001501321">
    <property type="component" value="Unassembled WGS sequence"/>
</dbReference>
<protein>
    <submittedName>
        <fullName evidence="3">Type VI secretion system protein TssA</fullName>
    </submittedName>
</protein>
<name>A0ABP8Q4E3_9GAMM</name>
<dbReference type="EMBL" id="BAABFC010000009">
    <property type="protein sequence ID" value="GAA4497447.1"/>
    <property type="molecule type" value="Genomic_DNA"/>
</dbReference>
<evidence type="ECO:0000313" key="3">
    <source>
        <dbReference type="EMBL" id="GAA4497447.1"/>
    </source>
</evidence>
<dbReference type="PANTHER" id="PTHR37024">
    <property type="entry name" value="TYPE VI SECRETION SYSTEM DUF2094 AND IMPA-RELATED DOMAIN PROTEIN"/>
    <property type="match status" value="1"/>
</dbReference>
<keyword evidence="4" id="KW-1185">Reference proteome</keyword>
<gene>
    <name evidence="3" type="primary">tssA</name>
    <name evidence="3" type="ORF">GCM10023095_14060</name>
</gene>
<organism evidence="3 4">
    <name type="scientific">Pseudaeromonas paramecii</name>
    <dbReference type="NCBI Taxonomy" id="2138166"/>
    <lineage>
        <taxon>Bacteria</taxon>
        <taxon>Pseudomonadati</taxon>
        <taxon>Pseudomonadota</taxon>
        <taxon>Gammaproteobacteria</taxon>
        <taxon>Aeromonadales</taxon>
        <taxon>Aeromonadaceae</taxon>
        <taxon>Pseudaeromonas</taxon>
    </lineage>
</organism>
<accession>A0ABP8Q4E3</accession>
<feature type="region of interest" description="Disordered" evidence="1">
    <location>
        <begin position="187"/>
        <end position="223"/>
    </location>
</feature>
<feature type="compositionally biased region" description="Low complexity" evidence="1">
    <location>
        <begin position="193"/>
        <end position="211"/>
    </location>
</feature>
<evidence type="ECO:0000313" key="4">
    <source>
        <dbReference type="Proteomes" id="UP001501321"/>
    </source>
</evidence>
<dbReference type="Pfam" id="PF06812">
    <property type="entry name" value="ImpA_N"/>
    <property type="match status" value="1"/>
</dbReference>
<proteinExistence type="predicted"/>
<dbReference type="RefSeq" id="WP_345011427.1">
    <property type="nucleotide sequence ID" value="NZ_BAABFC010000009.1"/>
</dbReference>
<dbReference type="NCBIfam" id="TIGR03362">
    <property type="entry name" value="VI_chp_7"/>
    <property type="match status" value="1"/>
</dbReference>
<sequence length="475" mass="51870">MVTAVEDRHPWCARLLAPLSASAVSEPIAPDHPLWEAVETQTVKLGSLAHGQVDLAALAEQCLSLLEGHSKDMRILVQLLRCLQQPARADTLALALVLLETWLDAYWSQAWPAPAAHKLRLLQPIVKRFEATAPRLAEQASLAELGHLRQLSESLALRGQTWWSAQPDLLDGWLSLLRRSELARAERHPAPPVEVAASAPPTAAAASESPQAQPPLPVVDTSSERGWRQTQLKVAALLIEQQPELPIGYRLRRHALWSSITTAPATNAAGRTQLAAVAADRVEEYQAALPQADLSLWQRIEQSLCLAPFWFEGHWLSAQVAEQLGQGAVASAIAEELAALLGRLPALSSLHFSDGTPFLPPHCQRWLSQGEPHMTAESDGLETALQACCDERGLAAALAWLDEQLAVLQEPRSRFLAQLAQADLLDSVGLALLAAQQFRQLWQETQRLGLAQWEPGLVNRLAHKVNTGITSESRS</sequence>
<feature type="domain" description="ImpA N-terminal" evidence="2">
    <location>
        <begin position="29"/>
        <end position="118"/>
    </location>
</feature>
<dbReference type="Pfam" id="PF16989">
    <property type="entry name" value="T6SS_VasJ"/>
    <property type="match status" value="1"/>
</dbReference>
<evidence type="ECO:0000259" key="2">
    <source>
        <dbReference type="Pfam" id="PF06812"/>
    </source>
</evidence>
<reference evidence="4" key="1">
    <citation type="journal article" date="2019" name="Int. J. Syst. Evol. Microbiol.">
        <title>The Global Catalogue of Microorganisms (GCM) 10K type strain sequencing project: providing services to taxonomists for standard genome sequencing and annotation.</title>
        <authorList>
            <consortium name="The Broad Institute Genomics Platform"/>
            <consortium name="The Broad Institute Genome Sequencing Center for Infectious Disease"/>
            <person name="Wu L."/>
            <person name="Ma J."/>
        </authorList>
    </citation>
    <scope>NUCLEOTIDE SEQUENCE [LARGE SCALE GENOMIC DNA]</scope>
    <source>
        <strain evidence="4">JCM 32226</strain>
    </source>
</reference>
<comment type="caution">
    <text evidence="3">The sequence shown here is derived from an EMBL/GenBank/DDBJ whole genome shotgun (WGS) entry which is preliminary data.</text>
</comment>
<evidence type="ECO:0000256" key="1">
    <source>
        <dbReference type="SAM" id="MobiDB-lite"/>
    </source>
</evidence>
<dbReference type="PANTHER" id="PTHR37024:SF3">
    <property type="entry name" value="TYPE VI SECRETION SYSTEM PROTEIN TSSA"/>
    <property type="match status" value="1"/>
</dbReference>